<protein>
    <recommendedName>
        <fullName evidence="1">Creatinase N-terminal domain-containing protein</fullName>
    </recommendedName>
</protein>
<feature type="non-terminal residue" evidence="2">
    <location>
        <position position="77"/>
    </location>
</feature>
<accession>A0A382VIJ2</accession>
<dbReference type="SUPFAM" id="SSF53092">
    <property type="entry name" value="Creatinase/prolidase N-terminal domain"/>
    <property type="match status" value="1"/>
</dbReference>
<name>A0A382VIJ2_9ZZZZ</name>
<dbReference type="Pfam" id="PF01321">
    <property type="entry name" value="Creatinase_N"/>
    <property type="match status" value="1"/>
</dbReference>
<dbReference type="AlphaFoldDB" id="A0A382VIJ2"/>
<dbReference type="InterPro" id="IPR000587">
    <property type="entry name" value="Creatinase_N"/>
</dbReference>
<dbReference type="InterPro" id="IPR029149">
    <property type="entry name" value="Creatin/AminoP/Spt16_N"/>
</dbReference>
<evidence type="ECO:0000313" key="2">
    <source>
        <dbReference type="EMBL" id="SVD45738.1"/>
    </source>
</evidence>
<evidence type="ECO:0000259" key="1">
    <source>
        <dbReference type="Pfam" id="PF01321"/>
    </source>
</evidence>
<dbReference type="EMBL" id="UINC01151874">
    <property type="protein sequence ID" value="SVD45738.1"/>
    <property type="molecule type" value="Genomic_DNA"/>
</dbReference>
<reference evidence="2" key="1">
    <citation type="submission" date="2018-05" db="EMBL/GenBank/DDBJ databases">
        <authorList>
            <person name="Lanie J.A."/>
            <person name="Ng W.-L."/>
            <person name="Kazmierczak K.M."/>
            <person name="Andrzejewski T.M."/>
            <person name="Davidsen T.M."/>
            <person name="Wayne K.J."/>
            <person name="Tettelin H."/>
            <person name="Glass J.I."/>
            <person name="Rusch D."/>
            <person name="Podicherti R."/>
            <person name="Tsui H.-C.T."/>
            <person name="Winkler M.E."/>
        </authorList>
    </citation>
    <scope>NUCLEOTIDE SEQUENCE</scope>
</reference>
<gene>
    <name evidence="2" type="ORF">METZ01_LOCUS398592</name>
</gene>
<proteinExistence type="predicted"/>
<feature type="domain" description="Creatinase N-terminal" evidence="1">
    <location>
        <begin position="35"/>
        <end position="65"/>
    </location>
</feature>
<organism evidence="2">
    <name type="scientific">marine metagenome</name>
    <dbReference type="NCBI Taxonomy" id="408172"/>
    <lineage>
        <taxon>unclassified sequences</taxon>
        <taxon>metagenomes</taxon>
        <taxon>ecological metagenomes</taxon>
    </lineage>
</organism>
<dbReference type="Gene3D" id="3.40.350.10">
    <property type="entry name" value="Creatinase/prolidase N-terminal domain"/>
    <property type="match status" value="1"/>
</dbReference>
<sequence length="77" mass="8662">MEVGGSQSRNPSPHIQTFRVPNLSEIDFSALRAGRLARLQKMMRRHEIPVCLFYNPANIRYATGTEVMGVWTATTLA</sequence>